<keyword evidence="4" id="KW-1003">Cell membrane</keyword>
<dbReference type="Pfam" id="PF00005">
    <property type="entry name" value="ABC_tran"/>
    <property type="match status" value="1"/>
</dbReference>
<evidence type="ECO:0000256" key="3">
    <source>
        <dbReference type="ARBA" id="ARBA00022448"/>
    </source>
</evidence>
<sequence length="676" mass="75144">MSAFIEVDHIDKVFPLPDGRQYIALKNIDLSVTQGEFISLIGHSGCGKSTLLNMVAGLDRPTVGGVILEGREIKGPGPDRMVVFQNYSLLPWLTVRENIALGVNRVLRHLLAAERKSVIEHSIDMVHLRHAANKRPGELSGGMKQRVAIARALALRPKVLLLDEPFGALDALTRGNLQERLMEIVEESHVTCIMVTHDVDEALLLSDRVVMLTTGPEAHIGQILDVPIPRPRHRLEVVNHPSYYALRNEIVYFLNQQKRSKKVGQPTEPVTVIGQATRLKTNPTIGFIPLTDCAPIIIAKEKGFFAEEGLEDVILQREPNWKALAQGVATGRLDAAQMVAGMPLSMTIGAGNKPSVPVISALVLSRNGNAITLSNKYRELGVEKLEDLKDALPLRLSSGQVQSPDKIATFGMVHPASMHNLLLRYWLASGGIDPDSDVNLAVIPPPQMVSLLKAGKIDGYCVGEPWNSYAVHEKLGYVIATDLDIWPGHQEKVLGVKEAWAAKHPETHIAMVKALIKACEYCDDQRNREEIVNILSQPQYVGVDRAIIRPGFLDGYDRGLGTAPEPLFRFNQFYVDQANCPGRSEALWTLTQLARWGYAPFPRNWVEVIERVRRPDLFGEACRSLGLPDLEPDRHSFALFDRLIFNPDDPIGYLERFSIRRDYRVSEVLLDDPVAN</sequence>
<reference evidence="12 13" key="1">
    <citation type="submission" date="2019-01" db="EMBL/GenBank/DDBJ databases">
        <title>Coherence of Microcystis species and biogeography revealed through population genomics.</title>
        <authorList>
            <person name="Perez-Carrascal O.M."/>
            <person name="Terrat Y."/>
            <person name="Giani A."/>
            <person name="Fortin N."/>
            <person name="Tromas N."/>
            <person name="Shapiro B.J."/>
        </authorList>
    </citation>
    <scope>NUCLEOTIDE SEQUENCE [LARGE SCALE GENOMIC DNA]</scope>
    <source>
        <strain evidence="12">Ma_MB_F_20061100_S20D</strain>
    </source>
</reference>
<dbReference type="Gene3D" id="3.40.190.10">
    <property type="entry name" value="Periplasmic binding protein-like II"/>
    <property type="match status" value="2"/>
</dbReference>
<comment type="subcellular location">
    <subcellularLocation>
        <location evidence="1">Cell inner membrane</location>
        <topology evidence="1">Peripheral membrane protein</topology>
    </subcellularLocation>
</comment>
<dbReference type="InterPro" id="IPR027417">
    <property type="entry name" value="P-loop_NTPase"/>
</dbReference>
<dbReference type="CDD" id="cd03293">
    <property type="entry name" value="ABC_NrtD_SsuB_transporters"/>
    <property type="match status" value="1"/>
</dbReference>
<dbReference type="Gene3D" id="3.40.50.300">
    <property type="entry name" value="P-loop containing nucleotide triphosphate hydrolases"/>
    <property type="match status" value="1"/>
</dbReference>
<dbReference type="SMART" id="SM00382">
    <property type="entry name" value="AAA"/>
    <property type="match status" value="1"/>
</dbReference>
<dbReference type="SUPFAM" id="SSF53850">
    <property type="entry name" value="Periplasmic binding protein-like II"/>
    <property type="match status" value="1"/>
</dbReference>
<evidence type="ECO:0000256" key="4">
    <source>
        <dbReference type="ARBA" id="ARBA00022475"/>
    </source>
</evidence>
<dbReference type="PROSITE" id="PS00211">
    <property type="entry name" value="ABC_TRANSPORTER_1"/>
    <property type="match status" value="1"/>
</dbReference>
<dbReference type="SUPFAM" id="SSF52540">
    <property type="entry name" value="P-loop containing nucleoside triphosphate hydrolases"/>
    <property type="match status" value="1"/>
</dbReference>
<evidence type="ECO:0000259" key="11">
    <source>
        <dbReference type="PROSITE" id="PS50893"/>
    </source>
</evidence>
<evidence type="ECO:0000256" key="1">
    <source>
        <dbReference type="ARBA" id="ARBA00004417"/>
    </source>
</evidence>
<keyword evidence="7 12" id="KW-0067">ATP-binding</keyword>
<evidence type="ECO:0000256" key="2">
    <source>
        <dbReference type="ARBA" id="ARBA00009440"/>
    </source>
</evidence>
<dbReference type="PROSITE" id="PS50893">
    <property type="entry name" value="ABC_TRANSPORTER_2"/>
    <property type="match status" value="1"/>
</dbReference>
<dbReference type="GO" id="GO:0016887">
    <property type="term" value="F:ATP hydrolysis activity"/>
    <property type="evidence" value="ECO:0007669"/>
    <property type="project" value="InterPro"/>
</dbReference>
<dbReference type="CDD" id="cd13553">
    <property type="entry name" value="PBP2_NrtA_CpmA_like"/>
    <property type="match status" value="1"/>
</dbReference>
<dbReference type="PANTHER" id="PTHR42781">
    <property type="entry name" value="SPERMIDINE/PUTRESCINE IMPORT ATP-BINDING PROTEIN POTA"/>
    <property type="match status" value="1"/>
</dbReference>
<keyword evidence="9" id="KW-0406">Ion transport</keyword>
<dbReference type="NCBIfam" id="TIGR01184">
    <property type="entry name" value="ntrCD"/>
    <property type="match status" value="1"/>
</dbReference>
<keyword evidence="10" id="KW-0472">Membrane</keyword>
<evidence type="ECO:0000256" key="5">
    <source>
        <dbReference type="ARBA" id="ARBA00022519"/>
    </source>
</evidence>
<organism evidence="12 13">
    <name type="scientific">Microcystis aeruginosa Ma_MB_F_20061100_S20D</name>
    <dbReference type="NCBI Taxonomy" id="2486253"/>
    <lineage>
        <taxon>Bacteria</taxon>
        <taxon>Bacillati</taxon>
        <taxon>Cyanobacteriota</taxon>
        <taxon>Cyanophyceae</taxon>
        <taxon>Oscillatoriophycideae</taxon>
        <taxon>Chroococcales</taxon>
        <taxon>Microcystaceae</taxon>
        <taxon>Microcystis</taxon>
    </lineage>
</organism>
<keyword evidence="5" id="KW-0997">Cell inner membrane</keyword>
<proteinExistence type="inferred from homology"/>
<gene>
    <name evidence="12" type="ORF">EWV78_06265</name>
</gene>
<evidence type="ECO:0000256" key="8">
    <source>
        <dbReference type="ARBA" id="ARBA00022967"/>
    </source>
</evidence>
<dbReference type="InterPro" id="IPR050093">
    <property type="entry name" value="ABC_SmlMolc_Importer"/>
</dbReference>
<dbReference type="InterPro" id="IPR003439">
    <property type="entry name" value="ABC_transporter-like_ATP-bd"/>
</dbReference>
<dbReference type="InterPro" id="IPR017871">
    <property type="entry name" value="ABC_transporter-like_CS"/>
</dbReference>
<evidence type="ECO:0000313" key="12">
    <source>
        <dbReference type="EMBL" id="TRU37797.1"/>
    </source>
</evidence>
<comment type="caution">
    <text evidence="12">The sequence shown here is derived from an EMBL/GenBank/DDBJ whole genome shotgun (WGS) entry which is preliminary data.</text>
</comment>
<dbReference type="InterPro" id="IPR044527">
    <property type="entry name" value="NrtA/CpmA_ABC-bd_dom"/>
</dbReference>
<dbReference type="InterPro" id="IPR003593">
    <property type="entry name" value="AAA+_ATPase"/>
</dbReference>
<dbReference type="GO" id="GO:0005524">
    <property type="term" value="F:ATP binding"/>
    <property type="evidence" value="ECO:0007669"/>
    <property type="project" value="UniProtKB-KW"/>
</dbReference>
<dbReference type="GO" id="GO:0006811">
    <property type="term" value="P:monoatomic ion transport"/>
    <property type="evidence" value="ECO:0007669"/>
    <property type="project" value="UniProtKB-KW"/>
</dbReference>
<dbReference type="GO" id="GO:0015112">
    <property type="term" value="F:nitrate transmembrane transporter activity"/>
    <property type="evidence" value="ECO:0007669"/>
    <property type="project" value="InterPro"/>
</dbReference>
<dbReference type="Pfam" id="PF13379">
    <property type="entry name" value="NMT1_2"/>
    <property type="match status" value="1"/>
</dbReference>
<keyword evidence="8" id="KW-1278">Translocase</keyword>
<feature type="domain" description="ABC transporter" evidence="11">
    <location>
        <begin position="5"/>
        <end position="239"/>
    </location>
</feature>
<keyword evidence="3" id="KW-0813">Transport</keyword>
<dbReference type="Proteomes" id="UP000315113">
    <property type="component" value="Unassembled WGS sequence"/>
</dbReference>
<dbReference type="AlphaFoldDB" id="A0A552ETK5"/>
<dbReference type="GO" id="GO:0005886">
    <property type="term" value="C:plasma membrane"/>
    <property type="evidence" value="ECO:0007669"/>
    <property type="project" value="UniProtKB-SubCell"/>
</dbReference>
<evidence type="ECO:0000256" key="7">
    <source>
        <dbReference type="ARBA" id="ARBA00022840"/>
    </source>
</evidence>
<comment type="similarity">
    <text evidence="2">Belongs to the ABC transporter superfamily. Nitrate/nitrite/cyanate uptake transporter (NitT) (TC 3.A.1.16) family.</text>
</comment>
<dbReference type="PANTHER" id="PTHR42781:SF8">
    <property type="entry name" value="BICARBONATE TRANSPORT ATP-BINDING PROTEIN CMPC"/>
    <property type="match status" value="1"/>
</dbReference>
<keyword evidence="6" id="KW-0547">Nucleotide-binding</keyword>
<dbReference type="EMBL" id="SFBH01000054">
    <property type="protein sequence ID" value="TRU37797.1"/>
    <property type="molecule type" value="Genomic_DNA"/>
</dbReference>
<dbReference type="InterPro" id="IPR005890">
    <property type="entry name" value="NO3_transporter_ATP-bd-like"/>
</dbReference>
<evidence type="ECO:0000256" key="9">
    <source>
        <dbReference type="ARBA" id="ARBA00023065"/>
    </source>
</evidence>
<accession>A0A552ETK5</accession>
<evidence type="ECO:0000313" key="13">
    <source>
        <dbReference type="Proteomes" id="UP000315113"/>
    </source>
</evidence>
<evidence type="ECO:0000256" key="6">
    <source>
        <dbReference type="ARBA" id="ARBA00022741"/>
    </source>
</evidence>
<protein>
    <submittedName>
        <fullName evidence="12">ATP-binding cassette domain-containing protein</fullName>
    </submittedName>
</protein>
<evidence type="ECO:0000256" key="10">
    <source>
        <dbReference type="ARBA" id="ARBA00023136"/>
    </source>
</evidence>
<name>A0A552ETK5_MICAE</name>